<name>A0A395NF61_TRIAR</name>
<evidence type="ECO:0000256" key="1">
    <source>
        <dbReference type="SAM" id="MobiDB-lite"/>
    </source>
</evidence>
<keyword evidence="3" id="KW-1185">Reference proteome</keyword>
<dbReference type="Proteomes" id="UP000266272">
    <property type="component" value="Unassembled WGS sequence"/>
</dbReference>
<accession>A0A395NF61</accession>
<sequence>MLADAGFILHTECLSDRTAGLAARALQCPLPIKGRHRADLQDTEADGQFAALTAPRIASQPVKRTQPLACGHGAEQKTKQTGDATMSSHPTDCPPVHHPSPWEPLLGDGLARAERFQLLIAPLPPEMSYMSSAACIEREMLSILGLACSLSRLLPSVNLRGQSTESARAQVSETETPPPLPSLRSQSYQPGPDRPKSTCWRRGPYR</sequence>
<protein>
    <submittedName>
        <fullName evidence="2">Uncharacterized protein</fullName>
    </submittedName>
</protein>
<organism evidence="2 3">
    <name type="scientific">Trichoderma arundinaceum</name>
    <dbReference type="NCBI Taxonomy" id="490622"/>
    <lineage>
        <taxon>Eukaryota</taxon>
        <taxon>Fungi</taxon>
        <taxon>Dikarya</taxon>
        <taxon>Ascomycota</taxon>
        <taxon>Pezizomycotina</taxon>
        <taxon>Sordariomycetes</taxon>
        <taxon>Hypocreomycetidae</taxon>
        <taxon>Hypocreales</taxon>
        <taxon>Hypocreaceae</taxon>
        <taxon>Trichoderma</taxon>
    </lineage>
</organism>
<reference evidence="2 3" key="1">
    <citation type="journal article" date="2018" name="PLoS Pathog.">
        <title>Evolution of structural diversity of trichothecenes, a family of toxins produced by plant pathogenic and entomopathogenic fungi.</title>
        <authorList>
            <person name="Proctor R.H."/>
            <person name="McCormick S.P."/>
            <person name="Kim H.S."/>
            <person name="Cardoza R.E."/>
            <person name="Stanley A.M."/>
            <person name="Lindo L."/>
            <person name="Kelly A."/>
            <person name="Brown D.W."/>
            <person name="Lee T."/>
            <person name="Vaughan M.M."/>
            <person name="Alexander N.J."/>
            <person name="Busman M."/>
            <person name="Gutierrez S."/>
        </authorList>
    </citation>
    <scope>NUCLEOTIDE SEQUENCE [LARGE SCALE GENOMIC DNA]</scope>
    <source>
        <strain evidence="2 3">IBT 40837</strain>
    </source>
</reference>
<dbReference type="AlphaFoldDB" id="A0A395NF61"/>
<proteinExistence type="predicted"/>
<dbReference type="EMBL" id="PXOA01000518">
    <property type="protein sequence ID" value="RFU74589.1"/>
    <property type="molecule type" value="Genomic_DNA"/>
</dbReference>
<feature type="region of interest" description="Disordered" evidence="1">
    <location>
        <begin position="163"/>
        <end position="206"/>
    </location>
</feature>
<comment type="caution">
    <text evidence="2">The sequence shown here is derived from an EMBL/GenBank/DDBJ whole genome shotgun (WGS) entry which is preliminary data.</text>
</comment>
<feature type="compositionally biased region" description="Polar residues" evidence="1">
    <location>
        <begin position="163"/>
        <end position="175"/>
    </location>
</feature>
<gene>
    <name evidence="2" type="ORF">TARUN_7654</name>
</gene>
<feature type="compositionally biased region" description="Polar residues" evidence="1">
    <location>
        <begin position="81"/>
        <end position="90"/>
    </location>
</feature>
<evidence type="ECO:0000313" key="2">
    <source>
        <dbReference type="EMBL" id="RFU74589.1"/>
    </source>
</evidence>
<feature type="region of interest" description="Disordered" evidence="1">
    <location>
        <begin position="74"/>
        <end position="96"/>
    </location>
</feature>
<evidence type="ECO:0000313" key="3">
    <source>
        <dbReference type="Proteomes" id="UP000266272"/>
    </source>
</evidence>